<evidence type="ECO:0000313" key="1">
    <source>
        <dbReference type="EMBL" id="CAF1489181.1"/>
    </source>
</evidence>
<dbReference type="Proteomes" id="UP000663891">
    <property type="component" value="Unassembled WGS sequence"/>
</dbReference>
<dbReference type="OrthoDB" id="10411998at2759"/>
<sequence length="322" mass="38773">MTSINHFKNLPVELLFGIFDYLSFNDIIKSFFKLNPKLNHVIQLYPSKIVLRDCNDKKVFQFGKYMCRSLKIDADDHINIPMIIPHLNFTRLKAVTFYRKDPHFTNFPFDYVMNSRKRPNEGCIIDNNLKSIYKQLWLMIITSAHHSLRYLRMEGEMFDWSSEQIPVDLPMLKYLTLENITSNQIFDIIQHTPNLRCCKVTLQDQLSIHLMNNISLPQLRCFQLMSHFDWSFQDFCRLFTIFPHLKKLHIVLFVHKQALDDSSTWRTLIERYLSDLIHFSLHFLICEDYLQHNFPQCDLRSFNNDNYWIERKSRFTVHEHRI</sequence>
<organism evidence="1 2">
    <name type="scientific">Adineta steineri</name>
    <dbReference type="NCBI Taxonomy" id="433720"/>
    <lineage>
        <taxon>Eukaryota</taxon>
        <taxon>Metazoa</taxon>
        <taxon>Spiralia</taxon>
        <taxon>Gnathifera</taxon>
        <taxon>Rotifera</taxon>
        <taxon>Eurotatoria</taxon>
        <taxon>Bdelloidea</taxon>
        <taxon>Adinetida</taxon>
        <taxon>Adinetidae</taxon>
        <taxon>Adineta</taxon>
    </lineage>
</organism>
<gene>
    <name evidence="1" type="ORF">VCS650_LOCUS41605</name>
</gene>
<reference evidence="1" key="1">
    <citation type="submission" date="2021-02" db="EMBL/GenBank/DDBJ databases">
        <authorList>
            <person name="Nowell W R."/>
        </authorList>
    </citation>
    <scope>NUCLEOTIDE SEQUENCE</scope>
</reference>
<protein>
    <recommendedName>
        <fullName evidence="3">F-box domain-containing protein</fullName>
    </recommendedName>
</protein>
<accession>A0A815SDK8</accession>
<comment type="caution">
    <text evidence="1">The sequence shown here is derived from an EMBL/GenBank/DDBJ whole genome shotgun (WGS) entry which is preliminary data.</text>
</comment>
<dbReference type="EMBL" id="CAJNON010001858">
    <property type="protein sequence ID" value="CAF1489181.1"/>
    <property type="molecule type" value="Genomic_DNA"/>
</dbReference>
<name>A0A815SDK8_9BILA</name>
<evidence type="ECO:0000313" key="2">
    <source>
        <dbReference type="Proteomes" id="UP000663891"/>
    </source>
</evidence>
<proteinExistence type="predicted"/>
<dbReference type="AlphaFoldDB" id="A0A815SDK8"/>
<evidence type="ECO:0008006" key="3">
    <source>
        <dbReference type="Google" id="ProtNLM"/>
    </source>
</evidence>